<reference evidence="6" key="1">
    <citation type="journal article" date="2015" name="J. Biotechnol.">
        <title>Complete genome sequence of Streptomyces ambofaciens ATCC 23877, the spiramycin producer.</title>
        <authorList>
            <person name="Thibessard A."/>
            <person name="Haas D."/>
            <person name="Gerbaud C."/>
            <person name="Aigle B."/>
            <person name="Lautru S."/>
            <person name="Pernodet J.L."/>
            <person name="Leblond P."/>
        </authorList>
    </citation>
    <scope>NUCLEOTIDE SEQUENCE [LARGE SCALE GENOMIC DNA]</scope>
    <source>
        <strain evidence="6">ATCC 23877 / 3486 / DSM 40053 / JCM 4204 / NBRC 12836 / NRRL B-2516</strain>
    </source>
</reference>
<comment type="similarity">
    <text evidence="1">Belongs to the Gfo/Idh/MocA family.</text>
</comment>
<dbReference type="Pfam" id="PF01408">
    <property type="entry name" value="GFO_IDH_MocA"/>
    <property type="match status" value="1"/>
</dbReference>
<evidence type="ECO:0000259" key="3">
    <source>
        <dbReference type="Pfam" id="PF01408"/>
    </source>
</evidence>
<dbReference type="Proteomes" id="UP000061018">
    <property type="component" value="Chromosome"/>
</dbReference>
<dbReference type="Gene3D" id="3.40.50.720">
    <property type="entry name" value="NAD(P)-binding Rossmann-like Domain"/>
    <property type="match status" value="1"/>
</dbReference>
<name>A0A0K2AZV5_STRA7</name>
<sequence length="346" mass="37226">MTALGTSAEPFAAPGPPRPEASPVLRFGAIGCGDIAGRRTLPALLSTPGTVLTCVGSRDADRAKALGRHFDCEAVAPYEALLERPDVDAVYIAVPSMLHAEWAAAALRAGKHVLVEKPAAANHADAARLFAMARERGLVLMENFMFLHHSQHATVKALLEAGAIGELRTFSAAFTIPPRADDDMRYRPDIGGGALLDNGVYPLRAALHFLGPELRLTGAVLRRDRRRGVVVSGSVLLAAPQGVAAHLAFGMEHGYRSAYELHGSTGSLALSHVFTTPDSHHPVLRLSRQDHREERVLPVDRHFVNILSVFRRAVIRAEDVSAESYAALRQAGLVDEIVARAETFTV</sequence>
<gene>
    <name evidence="5" type="primary">srm27</name>
    <name evidence="5" type="ORF">SAM23877_5610</name>
</gene>
<dbReference type="STRING" id="1889.SAM40697_5103"/>
<organism evidence="5 6">
    <name type="scientific">Streptomyces ambofaciens (strain ATCC 23877 / 3486 / DSM 40053 / JCM 4204 / NBRC 12836 / NRRL B-2516)</name>
    <dbReference type="NCBI Taxonomy" id="278992"/>
    <lineage>
        <taxon>Bacteria</taxon>
        <taxon>Bacillati</taxon>
        <taxon>Actinomycetota</taxon>
        <taxon>Actinomycetes</taxon>
        <taxon>Kitasatosporales</taxon>
        <taxon>Streptomycetaceae</taxon>
        <taxon>Streptomyces</taxon>
    </lineage>
</organism>
<feature type="domain" description="Gfo/Idh/MocA-like oxidoreductase N-terminal" evidence="3">
    <location>
        <begin position="25"/>
        <end position="144"/>
    </location>
</feature>
<evidence type="ECO:0000256" key="1">
    <source>
        <dbReference type="ARBA" id="ARBA00010928"/>
    </source>
</evidence>
<proteinExistence type="inferred from homology"/>
<dbReference type="RefSeq" id="WP_079030446.1">
    <property type="nucleotide sequence ID" value="NZ_CP012382.1"/>
</dbReference>
<dbReference type="InterPro" id="IPR055170">
    <property type="entry name" value="GFO_IDH_MocA-like_dom"/>
</dbReference>
<dbReference type="PANTHER" id="PTHR22604:SF105">
    <property type="entry name" value="TRANS-1,2-DIHYDROBENZENE-1,2-DIOL DEHYDROGENASE"/>
    <property type="match status" value="1"/>
</dbReference>
<dbReference type="InterPro" id="IPR000683">
    <property type="entry name" value="Gfo/Idh/MocA-like_OxRdtase_N"/>
</dbReference>
<evidence type="ECO:0000313" key="5">
    <source>
        <dbReference type="EMBL" id="AKZ58655.1"/>
    </source>
</evidence>
<dbReference type="KEGG" id="samb:SAM23877_5610"/>
<keyword evidence="2" id="KW-0560">Oxidoreductase</keyword>
<dbReference type="AlphaFoldDB" id="A0A0K2AZV5"/>
<dbReference type="EMBL" id="CP012382">
    <property type="protein sequence ID" value="AKZ58655.1"/>
    <property type="molecule type" value="Genomic_DNA"/>
</dbReference>
<accession>A0A0K2AZV5</accession>
<evidence type="ECO:0000259" key="4">
    <source>
        <dbReference type="Pfam" id="PF22725"/>
    </source>
</evidence>
<dbReference type="InterPro" id="IPR036291">
    <property type="entry name" value="NAD(P)-bd_dom_sf"/>
</dbReference>
<protein>
    <submittedName>
        <fullName evidence="5">Putative NDP-hexose ketoreductase</fullName>
    </submittedName>
</protein>
<dbReference type="SUPFAM" id="SSF51735">
    <property type="entry name" value="NAD(P)-binding Rossmann-fold domains"/>
    <property type="match status" value="1"/>
</dbReference>
<dbReference type="Gene3D" id="3.30.360.10">
    <property type="entry name" value="Dihydrodipicolinate Reductase, domain 2"/>
    <property type="match status" value="1"/>
</dbReference>
<dbReference type="InterPro" id="IPR050984">
    <property type="entry name" value="Gfo/Idh/MocA_domain"/>
</dbReference>
<dbReference type="PANTHER" id="PTHR22604">
    <property type="entry name" value="OXIDOREDUCTASES"/>
    <property type="match status" value="1"/>
</dbReference>
<dbReference type="GO" id="GO:0000166">
    <property type="term" value="F:nucleotide binding"/>
    <property type="evidence" value="ECO:0007669"/>
    <property type="project" value="InterPro"/>
</dbReference>
<evidence type="ECO:0000313" key="6">
    <source>
        <dbReference type="Proteomes" id="UP000061018"/>
    </source>
</evidence>
<feature type="domain" description="GFO/IDH/MocA-like oxidoreductase" evidence="4">
    <location>
        <begin position="153"/>
        <end position="268"/>
    </location>
</feature>
<dbReference type="SUPFAM" id="SSF55347">
    <property type="entry name" value="Glyceraldehyde-3-phosphate dehydrogenase-like, C-terminal domain"/>
    <property type="match status" value="1"/>
</dbReference>
<evidence type="ECO:0000256" key="2">
    <source>
        <dbReference type="ARBA" id="ARBA00023002"/>
    </source>
</evidence>
<dbReference type="Pfam" id="PF22725">
    <property type="entry name" value="GFO_IDH_MocA_C3"/>
    <property type="match status" value="1"/>
</dbReference>
<dbReference type="GO" id="GO:0016491">
    <property type="term" value="F:oxidoreductase activity"/>
    <property type="evidence" value="ECO:0007669"/>
    <property type="project" value="UniProtKB-KW"/>
</dbReference>